<comment type="pathway">
    <text evidence="1 8">Amino-acid biosynthesis; L-histidine biosynthesis; L-histidine from 5-phospho-alpha-D-ribose 1-diphosphate: step 8/9.</text>
</comment>
<accession>A0A433PYJ9</accession>
<dbReference type="EC" id="3.1.3.15" evidence="3 8"/>
<evidence type="ECO:0000313" key="10">
    <source>
        <dbReference type="EMBL" id="RUS22633.1"/>
    </source>
</evidence>
<dbReference type="PANTHER" id="PTHR21039">
    <property type="entry name" value="HISTIDINOL PHOSPHATASE-RELATED"/>
    <property type="match status" value="1"/>
</dbReference>
<evidence type="ECO:0000256" key="2">
    <source>
        <dbReference type="ARBA" id="ARBA00009152"/>
    </source>
</evidence>
<evidence type="ECO:0000256" key="6">
    <source>
        <dbReference type="ARBA" id="ARBA00023102"/>
    </source>
</evidence>
<organism evidence="10 11">
    <name type="scientific">Jimgerdemannia flammicorona</name>
    <dbReference type="NCBI Taxonomy" id="994334"/>
    <lineage>
        <taxon>Eukaryota</taxon>
        <taxon>Fungi</taxon>
        <taxon>Fungi incertae sedis</taxon>
        <taxon>Mucoromycota</taxon>
        <taxon>Mucoromycotina</taxon>
        <taxon>Endogonomycetes</taxon>
        <taxon>Endogonales</taxon>
        <taxon>Endogonaceae</taxon>
        <taxon>Jimgerdemannia</taxon>
    </lineage>
</organism>
<comment type="catalytic activity">
    <reaction evidence="7 8">
        <text>L-histidinol phosphate + H2O = L-histidinol + phosphate</text>
        <dbReference type="Rhea" id="RHEA:14465"/>
        <dbReference type="ChEBI" id="CHEBI:15377"/>
        <dbReference type="ChEBI" id="CHEBI:43474"/>
        <dbReference type="ChEBI" id="CHEBI:57699"/>
        <dbReference type="ChEBI" id="CHEBI:57980"/>
        <dbReference type="EC" id="3.1.3.15"/>
    </reaction>
</comment>
<dbReference type="SUPFAM" id="SSF89550">
    <property type="entry name" value="PHP domain-like"/>
    <property type="match status" value="1"/>
</dbReference>
<dbReference type="Pfam" id="PF02811">
    <property type="entry name" value="PHP"/>
    <property type="match status" value="1"/>
</dbReference>
<proteinExistence type="inferred from homology"/>
<evidence type="ECO:0000313" key="11">
    <source>
        <dbReference type="Proteomes" id="UP000274822"/>
    </source>
</evidence>
<evidence type="ECO:0000256" key="5">
    <source>
        <dbReference type="ARBA" id="ARBA00022801"/>
    </source>
</evidence>
<evidence type="ECO:0000256" key="3">
    <source>
        <dbReference type="ARBA" id="ARBA00013085"/>
    </source>
</evidence>
<name>A0A433PYJ9_9FUNG</name>
<feature type="domain" description="PHP" evidence="9">
    <location>
        <begin position="5"/>
        <end position="135"/>
    </location>
</feature>
<dbReference type="Gene3D" id="3.20.20.140">
    <property type="entry name" value="Metal-dependent hydrolases"/>
    <property type="match status" value="1"/>
</dbReference>
<dbReference type="InterPro" id="IPR010140">
    <property type="entry name" value="Histidinol_P_phosphatase_HisJ"/>
</dbReference>
<gene>
    <name evidence="10" type="ORF">BC938DRAFT_475221</name>
</gene>
<keyword evidence="11" id="KW-1185">Reference proteome</keyword>
<keyword evidence="5 8" id="KW-0378">Hydrolase</keyword>
<evidence type="ECO:0000256" key="1">
    <source>
        <dbReference type="ARBA" id="ARBA00004970"/>
    </source>
</evidence>
<dbReference type="GO" id="GO:0005737">
    <property type="term" value="C:cytoplasm"/>
    <property type="evidence" value="ECO:0007669"/>
    <property type="project" value="TreeGrafter"/>
</dbReference>
<dbReference type="InterPro" id="IPR016195">
    <property type="entry name" value="Pol/histidinol_Pase-like"/>
</dbReference>
<keyword evidence="4 8" id="KW-0028">Amino-acid biosynthesis</keyword>
<dbReference type="GO" id="GO:0004401">
    <property type="term" value="F:histidinol-phosphatase activity"/>
    <property type="evidence" value="ECO:0007669"/>
    <property type="project" value="UniProtKB-UniRule"/>
</dbReference>
<evidence type="ECO:0000256" key="8">
    <source>
        <dbReference type="RuleBase" id="RU366003"/>
    </source>
</evidence>
<keyword evidence="6 8" id="KW-0368">Histidine biosynthesis</keyword>
<evidence type="ECO:0000259" key="9">
    <source>
        <dbReference type="Pfam" id="PF02811"/>
    </source>
</evidence>
<protein>
    <recommendedName>
        <fullName evidence="3 8">Histidinol-phosphatase</fullName>
        <shortName evidence="8">HolPase</shortName>
        <ecNumber evidence="3 8">3.1.3.15</ecNumber>
    </recommendedName>
</protein>
<evidence type="ECO:0000256" key="4">
    <source>
        <dbReference type="ARBA" id="ARBA00022605"/>
    </source>
</evidence>
<reference evidence="10 11" key="1">
    <citation type="journal article" date="2018" name="New Phytol.">
        <title>Phylogenomics of Endogonaceae and evolution of mycorrhizas within Mucoromycota.</title>
        <authorList>
            <person name="Chang Y."/>
            <person name="Desiro A."/>
            <person name="Na H."/>
            <person name="Sandor L."/>
            <person name="Lipzen A."/>
            <person name="Clum A."/>
            <person name="Barry K."/>
            <person name="Grigoriev I.V."/>
            <person name="Martin F.M."/>
            <person name="Stajich J.E."/>
            <person name="Smith M.E."/>
            <person name="Bonito G."/>
            <person name="Spatafora J.W."/>
        </authorList>
    </citation>
    <scope>NUCLEOTIDE SEQUENCE [LARGE SCALE GENOMIC DNA]</scope>
    <source>
        <strain evidence="10 11">AD002</strain>
    </source>
</reference>
<dbReference type="Proteomes" id="UP000274822">
    <property type="component" value="Unassembled WGS sequence"/>
</dbReference>
<dbReference type="InterPro" id="IPR004013">
    <property type="entry name" value="PHP_dom"/>
</dbReference>
<dbReference type="UniPathway" id="UPA00031">
    <property type="reaction ID" value="UER00013"/>
</dbReference>
<dbReference type="EMBL" id="RBNJ01020076">
    <property type="protein sequence ID" value="RUS22633.1"/>
    <property type="molecule type" value="Genomic_DNA"/>
</dbReference>
<dbReference type="AlphaFoldDB" id="A0A433PYJ9"/>
<sequence length="170" mass="19658">MPFSHHSHSDQFCLHAKGILEDIVLEAIRKGFKIYGLSEYMSRYAPTELYPEEVEFESFLTEAHRLQEKCRFPITLLVGTEIEYITPSCSITYTGHPCKAHGRLCGWLPAPRQRYSHRFLEVASGYNHVFEVDHAVATLFLRIPRFPFHRQNRYICAGKGHRAGHTEATH</sequence>
<comment type="similarity">
    <text evidence="2 8">Belongs to the PHP hydrolase family. HisK subfamily.</text>
</comment>
<evidence type="ECO:0000256" key="7">
    <source>
        <dbReference type="ARBA" id="ARBA00049158"/>
    </source>
</evidence>
<feature type="non-terminal residue" evidence="10">
    <location>
        <position position="170"/>
    </location>
</feature>
<dbReference type="GO" id="GO:0000105">
    <property type="term" value="P:L-histidine biosynthetic process"/>
    <property type="evidence" value="ECO:0007669"/>
    <property type="project" value="UniProtKB-UniRule"/>
</dbReference>
<comment type="caution">
    <text evidence="10">The sequence shown here is derived from an EMBL/GenBank/DDBJ whole genome shotgun (WGS) entry which is preliminary data.</text>
</comment>
<dbReference type="PANTHER" id="PTHR21039:SF0">
    <property type="entry name" value="HISTIDINOL-PHOSPHATASE"/>
    <property type="match status" value="1"/>
</dbReference>